<evidence type="ECO:0000256" key="2">
    <source>
        <dbReference type="PIRSR" id="PIRSR640198-2"/>
    </source>
</evidence>
<keyword evidence="2" id="KW-0067">ATP-binding</keyword>
<dbReference type="AlphaFoldDB" id="A0A7W3Y574"/>
<dbReference type="GO" id="GO:0005524">
    <property type="term" value="F:ATP binding"/>
    <property type="evidence" value="ECO:0007669"/>
    <property type="project" value="UniProtKB-KW"/>
</dbReference>
<dbReference type="PANTHER" id="PTHR13504">
    <property type="entry name" value="FIDO DOMAIN-CONTAINING PROTEIN DDB_G0283145"/>
    <property type="match status" value="1"/>
</dbReference>
<dbReference type="Proteomes" id="UP000523196">
    <property type="component" value="Unassembled WGS sequence"/>
</dbReference>
<dbReference type="InterPro" id="IPR040198">
    <property type="entry name" value="Fido_containing"/>
</dbReference>
<organism evidence="4 5">
    <name type="scientific">Marilutibacter spongiae</name>
    <dbReference type="NCBI Taxonomy" id="2025720"/>
    <lineage>
        <taxon>Bacteria</taxon>
        <taxon>Pseudomonadati</taxon>
        <taxon>Pseudomonadota</taxon>
        <taxon>Gammaproteobacteria</taxon>
        <taxon>Lysobacterales</taxon>
        <taxon>Lysobacteraceae</taxon>
        <taxon>Marilutibacter</taxon>
    </lineage>
</organism>
<feature type="binding site" evidence="2">
    <location>
        <begin position="65"/>
        <end position="72"/>
    </location>
    <ligand>
        <name>ATP</name>
        <dbReference type="ChEBI" id="CHEBI:30616"/>
    </ligand>
</feature>
<comment type="caution">
    <text evidence="4">The sequence shown here is derived from an EMBL/GenBank/DDBJ whole genome shotgun (WGS) entry which is preliminary data.</text>
</comment>
<evidence type="ECO:0000313" key="5">
    <source>
        <dbReference type="Proteomes" id="UP000523196"/>
    </source>
</evidence>
<protein>
    <submittedName>
        <fullName evidence="4">Fic family protein</fullName>
    </submittedName>
</protein>
<gene>
    <name evidence="4" type="ORF">H4F98_03150</name>
</gene>
<sequence length="233" mass="24682">MRQENVFTGAATASQARHVYPPYEALTELVDDLGRVLASPPTDVSPFVVAAVTGMYCSCVHPFIDGNGRWARLMTVQAGAAAGSPGEGVAAAVFLATFSAELAGQVWPDAFMAGLDPYLRLAGAFRTSLSSVLECDRSKHVFSHVARAIRGASRSPRDGDRALLCVLTQNCIEVATLRNALGVSERRANALADEIRSEFVGTPFSIANDGPAVMSGLWNVAVQAKDQTIGRLT</sequence>
<accession>A0A7W3Y574</accession>
<dbReference type="PANTHER" id="PTHR13504:SF38">
    <property type="entry name" value="FIDO DOMAIN-CONTAINING PROTEIN"/>
    <property type="match status" value="1"/>
</dbReference>
<feature type="domain" description="Fido" evidence="3">
    <location>
        <begin position="1"/>
        <end position="121"/>
    </location>
</feature>
<keyword evidence="5" id="KW-1185">Reference proteome</keyword>
<keyword evidence="2" id="KW-0547">Nucleotide-binding</keyword>
<name>A0A7W3Y574_9GAMM</name>
<dbReference type="RefSeq" id="WP_220479057.1">
    <property type="nucleotide sequence ID" value="NZ_JACHTF010000002.1"/>
</dbReference>
<dbReference type="Pfam" id="PF02661">
    <property type="entry name" value="Fic"/>
    <property type="match status" value="1"/>
</dbReference>
<feature type="active site" evidence="1">
    <location>
        <position position="61"/>
    </location>
</feature>
<reference evidence="4 5" key="1">
    <citation type="submission" date="2020-08" db="EMBL/GenBank/DDBJ databases">
        <authorList>
            <person name="Xu S."/>
            <person name="Li A."/>
        </authorList>
    </citation>
    <scope>NUCLEOTIDE SEQUENCE [LARGE SCALE GENOMIC DNA]</scope>
    <source>
        <strain evidence="4 5">119BY6-57</strain>
    </source>
</reference>
<dbReference type="EMBL" id="JACHTF010000002">
    <property type="protein sequence ID" value="MBB1059566.1"/>
    <property type="molecule type" value="Genomic_DNA"/>
</dbReference>
<dbReference type="PROSITE" id="PS51459">
    <property type="entry name" value="FIDO"/>
    <property type="match status" value="1"/>
</dbReference>
<dbReference type="Gene3D" id="1.10.3290.10">
    <property type="entry name" value="Fido-like domain"/>
    <property type="match status" value="1"/>
</dbReference>
<proteinExistence type="predicted"/>
<evidence type="ECO:0000313" key="4">
    <source>
        <dbReference type="EMBL" id="MBB1059566.1"/>
    </source>
</evidence>
<dbReference type="InterPro" id="IPR003812">
    <property type="entry name" value="Fido"/>
</dbReference>
<evidence type="ECO:0000259" key="3">
    <source>
        <dbReference type="PROSITE" id="PS51459"/>
    </source>
</evidence>
<dbReference type="SUPFAM" id="SSF140931">
    <property type="entry name" value="Fic-like"/>
    <property type="match status" value="1"/>
</dbReference>
<dbReference type="InterPro" id="IPR036597">
    <property type="entry name" value="Fido-like_dom_sf"/>
</dbReference>
<evidence type="ECO:0000256" key="1">
    <source>
        <dbReference type="PIRSR" id="PIRSR640198-1"/>
    </source>
</evidence>